<sequence length="900" mass="96882">MPTLTLTATKDSYIASGSPATNYGSSGSMSVSYSGYQEYPIMTFDFSQLPANAFVTSATLKLYAVSNPSNRGVGTSTPFSVNTITDFTESTVNYNSFGGSGYYSGLVDSLSTSQNVPLVASGNWMNLDVSSLVKSRIGFAGFMLSYYVNGVPYQQGFASRNYSGGISFAPQLVIEYSIGSLVTINVPIICDYTQNEASQIEYPYNATINVGSQYVKSNEGDTYKFMMLYWNPNALRSDAQVKGANFMARTTYASTLSSVAVWSFPFGQGATEDNPYKMTVMGSYISGAGWGALTGETWFSYPLTKVFLGSRQAGGTSYGVYLRNEISGANGVWLISEIYSRNSSYPPYIAVQAVIPNQAPNAPQNPYVAAAASADGTYYYINTRTPTVGWTFNDPDAGDSQSQYLVQVVDNAYSYVVWDSGWRVGSANTFQIPAGAIGADGTYWIRIQVKDAAGMVNIANGSGGGDSNFSHVRLVIDTQSPYAPSLTIGAVTGTTIATTYSLFNDPAPSAGVMPSGLFVVVDDDVGNRVATHQPAVGSTSFTIPGLTPNTRYWVWVTYLDAAGNWSPGSTKYPVITDTRAPDTPTQTNGILYATSNGVSWSSFSDGPVSSGLLLTTLYLQVFAGNAWRNVAGFPASVTGLSYNFTGLTPSTMYRWGVTYTDYAQNESSLNFTPFTTNSYAVTTIENVVAGGKVYNDRPKIRMKVIDANDASLLDLEFQRSPIPTFTSPTAVTMSGTPQSFNVTAPFASGSLVTHTPTNTLPNGIAYIRARAYDSKDWGAWSAVTNITIETPTYPTTLAVDHTTISKRTIDDIRNKVNTVRQARGLAVIIWTDSTIKDWTNGTGSTNIRAIHLIEIRQAINDIYVSLGVAAPTWGVDPIIDITVKRKGQHWIDLRNAIAAA</sequence>
<dbReference type="InterPro" id="IPR003961">
    <property type="entry name" value="FN3_dom"/>
</dbReference>
<dbReference type="InterPro" id="IPR055372">
    <property type="entry name" value="CBM96"/>
</dbReference>
<organism evidence="5 6">
    <name type="scientific">Paenibacillus anseongense</name>
    <dbReference type="NCBI Taxonomy" id="2682845"/>
    <lineage>
        <taxon>Bacteria</taxon>
        <taxon>Bacillati</taxon>
        <taxon>Bacillota</taxon>
        <taxon>Bacilli</taxon>
        <taxon>Bacillales</taxon>
        <taxon>Paenibacillaceae</taxon>
        <taxon>Paenibacillus</taxon>
    </lineage>
</organism>
<dbReference type="EMBL" id="WSEM01000004">
    <property type="protein sequence ID" value="MVQ33721.1"/>
    <property type="molecule type" value="Genomic_DNA"/>
</dbReference>
<dbReference type="RefSeq" id="WP_157317840.1">
    <property type="nucleotide sequence ID" value="NZ_WSEM01000004.1"/>
</dbReference>
<dbReference type="Gene3D" id="2.60.40.10">
    <property type="entry name" value="Immunoglobulins"/>
    <property type="match status" value="3"/>
</dbReference>
<evidence type="ECO:0000256" key="1">
    <source>
        <dbReference type="ARBA" id="ARBA00004613"/>
    </source>
</evidence>
<proteinExistence type="predicted"/>
<name>A0ABW9U2P8_9BACL</name>
<comment type="caution">
    <text evidence="5">The sequence shown here is derived from an EMBL/GenBank/DDBJ whole genome shotgun (WGS) entry which is preliminary data.</text>
</comment>
<protein>
    <submittedName>
        <fullName evidence="5">DNRLRE domain-containing protein</fullName>
    </submittedName>
</protein>
<feature type="domain" description="Fibronectin type-III" evidence="4">
    <location>
        <begin position="483"/>
        <end position="581"/>
    </location>
</feature>
<dbReference type="Proteomes" id="UP000467637">
    <property type="component" value="Unassembled WGS sequence"/>
</dbReference>
<dbReference type="PROSITE" id="PS50853">
    <property type="entry name" value="FN3"/>
    <property type="match status" value="1"/>
</dbReference>
<evidence type="ECO:0000313" key="5">
    <source>
        <dbReference type="EMBL" id="MVQ33721.1"/>
    </source>
</evidence>
<keyword evidence="2" id="KW-0964">Secreted</keyword>
<dbReference type="NCBIfam" id="NF033679">
    <property type="entry name" value="DNRLRE_dom"/>
    <property type="match status" value="1"/>
</dbReference>
<dbReference type="CDD" id="cd00063">
    <property type="entry name" value="FN3"/>
    <property type="match status" value="1"/>
</dbReference>
<dbReference type="Pfam" id="PF25788">
    <property type="entry name" value="Ig_Rha78A_N"/>
    <property type="match status" value="1"/>
</dbReference>
<evidence type="ECO:0000256" key="3">
    <source>
        <dbReference type="ARBA" id="ARBA00022729"/>
    </source>
</evidence>
<evidence type="ECO:0000313" key="6">
    <source>
        <dbReference type="Proteomes" id="UP000467637"/>
    </source>
</evidence>
<reference evidence="5 6" key="1">
    <citation type="submission" date="2019-12" db="EMBL/GenBank/DDBJ databases">
        <authorList>
            <person name="Huq M.A."/>
        </authorList>
    </citation>
    <scope>NUCLEOTIDE SEQUENCE [LARGE SCALE GENOMIC DNA]</scope>
    <source>
        <strain evidence="5 6">MAH-34</strain>
    </source>
</reference>
<evidence type="ECO:0000259" key="4">
    <source>
        <dbReference type="PROSITE" id="PS50853"/>
    </source>
</evidence>
<comment type="subcellular location">
    <subcellularLocation>
        <location evidence="1">Secreted</location>
    </subcellularLocation>
</comment>
<gene>
    <name evidence="5" type="ORF">GON05_03555</name>
</gene>
<keyword evidence="6" id="KW-1185">Reference proteome</keyword>
<evidence type="ECO:0000256" key="2">
    <source>
        <dbReference type="ARBA" id="ARBA00022525"/>
    </source>
</evidence>
<keyword evidence="3" id="KW-0732">Signal</keyword>
<accession>A0ABW9U2P8</accession>
<dbReference type="Pfam" id="PF24517">
    <property type="entry name" value="CBM96"/>
    <property type="match status" value="1"/>
</dbReference>
<dbReference type="InterPro" id="IPR013783">
    <property type="entry name" value="Ig-like_fold"/>
</dbReference>
<dbReference type="InterPro" id="IPR036116">
    <property type="entry name" value="FN3_sf"/>
</dbReference>
<dbReference type="SUPFAM" id="SSF49265">
    <property type="entry name" value="Fibronectin type III"/>
    <property type="match status" value="2"/>
</dbReference>